<evidence type="ECO:0000313" key="1">
    <source>
        <dbReference type="EMBL" id="VAW26231.1"/>
    </source>
</evidence>
<name>A0A3B0U5D7_9ZZZZ</name>
<dbReference type="EMBL" id="UOET01000015">
    <property type="protein sequence ID" value="VAW26231.1"/>
    <property type="molecule type" value="Genomic_DNA"/>
</dbReference>
<gene>
    <name evidence="1" type="ORF">MNBD_BACTEROID07-933</name>
</gene>
<sequence>TYEWHKTDASGFTETQSSYNLSPIMGWKKIFRSHLLFSIYASPMIHIAGNNLYMGYGIIPYAGISFGYTF</sequence>
<organism evidence="1">
    <name type="scientific">hydrothermal vent metagenome</name>
    <dbReference type="NCBI Taxonomy" id="652676"/>
    <lineage>
        <taxon>unclassified sequences</taxon>
        <taxon>metagenomes</taxon>
        <taxon>ecological metagenomes</taxon>
    </lineage>
</organism>
<proteinExistence type="predicted"/>
<feature type="non-terminal residue" evidence="1">
    <location>
        <position position="1"/>
    </location>
</feature>
<protein>
    <submittedName>
        <fullName evidence="1">Uncharacterized protein</fullName>
    </submittedName>
</protein>
<dbReference type="AlphaFoldDB" id="A0A3B0U5D7"/>
<accession>A0A3B0U5D7</accession>
<reference evidence="1" key="1">
    <citation type="submission" date="2018-06" db="EMBL/GenBank/DDBJ databases">
        <authorList>
            <person name="Zhirakovskaya E."/>
        </authorList>
    </citation>
    <scope>NUCLEOTIDE SEQUENCE</scope>
</reference>